<dbReference type="GeneID" id="29065788"/>
<evidence type="ECO:0000313" key="2">
    <source>
        <dbReference type="Proteomes" id="UP000202061"/>
    </source>
</evidence>
<proteinExistence type="predicted"/>
<protein>
    <submittedName>
        <fullName evidence="1">RNA polymerase 1</fullName>
    </submittedName>
</protein>
<reference evidence="1" key="1">
    <citation type="submission" date="2017-06" db="EMBL/GenBank/DDBJ databases">
        <authorList>
            <person name="Berg J.A."/>
            <person name="Peck M.D."/>
            <person name="Grossarth S.E."/>
            <person name="Jarvis T.M."/>
            <person name="Merrill B.D."/>
            <person name="Breakwell D.P."/>
            <person name="Burnett S.H."/>
            <person name="Grose J.H."/>
        </authorList>
    </citation>
    <scope>NUCLEOTIDE SEQUENCE [LARGE SCALE GENOMIC DNA]</scope>
</reference>
<dbReference type="KEGG" id="vg:29065788"/>
<gene>
    <name evidence="1" type="ORF">FROZEN_22</name>
</gene>
<accession>A0A191ZCN9</accession>
<dbReference type="Proteomes" id="UP000202061">
    <property type="component" value="Segment"/>
</dbReference>
<dbReference type="OrthoDB" id="4383at10239"/>
<name>A0A191ZCN9_9CAUD</name>
<dbReference type="InterPro" id="IPR043502">
    <property type="entry name" value="DNA/RNA_pol_sf"/>
</dbReference>
<keyword evidence="2" id="KW-1185">Reference proteome</keyword>
<evidence type="ECO:0000313" key="1">
    <source>
        <dbReference type="EMBL" id="ANJ65154.1"/>
    </source>
</evidence>
<dbReference type="EMBL" id="KX098389">
    <property type="protein sequence ID" value="ANJ65154.1"/>
    <property type="molecule type" value="Genomic_DNA"/>
</dbReference>
<sequence>MDQLTEHQTRLEELFSNNQLMPRMRKEFTECESFDFTKYLEHKAIDVKFGIDLLVQMALHKRCDLQTLVGTLRHHCESAQEVVNNILKCAEADLVDYNVSLGIFIVRCTISNDVQEELDRFQYPLPMVVEPKKITNNKQSGYLLNNKSIILKDNHHEDDVCLDHINRLNKIKFRINFDTARMVKNEWRNLDKRKEGETQADFIKRKKAFEKYDSTARDVMEVLHKVSDTFHLTHSYDKRLRTYAQGYHVNYQGTAWNKAVIEFAEEEVTNG</sequence>
<dbReference type="SUPFAM" id="SSF56672">
    <property type="entry name" value="DNA/RNA polymerases"/>
    <property type="match status" value="1"/>
</dbReference>
<dbReference type="RefSeq" id="YP_009286151.1">
    <property type="nucleotide sequence ID" value="NC_031062.2"/>
</dbReference>
<organism evidence="1 2">
    <name type="scientific">Erwinia phage vB_EamP_Frozen</name>
    <dbReference type="NCBI Taxonomy" id="1852641"/>
    <lineage>
        <taxon>Viruses</taxon>
        <taxon>Duplodnaviria</taxon>
        <taxon>Heunggongvirae</taxon>
        <taxon>Uroviricota</taxon>
        <taxon>Caudoviricetes</taxon>
        <taxon>Schitoviridae</taxon>
        <taxon>Erskinevirinae</taxon>
        <taxon>Johnsonvirus</taxon>
        <taxon>Johnsonvirus frozen</taxon>
    </lineage>
</organism>